<feature type="region of interest" description="Disordered" evidence="1">
    <location>
        <begin position="191"/>
        <end position="227"/>
    </location>
</feature>
<evidence type="ECO:0000256" key="1">
    <source>
        <dbReference type="SAM" id="MobiDB-lite"/>
    </source>
</evidence>
<keyword evidence="3" id="KW-1185">Reference proteome</keyword>
<feature type="compositionally biased region" description="Basic residues" evidence="1">
    <location>
        <begin position="75"/>
        <end position="98"/>
    </location>
</feature>
<organism evidence="2 3">
    <name type="scientific">Perkinsus olseni</name>
    <name type="common">Perkinsus atlanticus</name>
    <dbReference type="NCBI Taxonomy" id="32597"/>
    <lineage>
        <taxon>Eukaryota</taxon>
        <taxon>Sar</taxon>
        <taxon>Alveolata</taxon>
        <taxon>Perkinsozoa</taxon>
        <taxon>Perkinsea</taxon>
        <taxon>Perkinsida</taxon>
        <taxon>Perkinsidae</taxon>
        <taxon>Perkinsus</taxon>
    </lineage>
</organism>
<evidence type="ECO:0000313" key="3">
    <source>
        <dbReference type="Proteomes" id="UP000553632"/>
    </source>
</evidence>
<proteinExistence type="predicted"/>
<dbReference type="AlphaFoldDB" id="A0A7J6UBW8"/>
<protein>
    <submittedName>
        <fullName evidence="2">Uncharacterized protein</fullName>
    </submittedName>
</protein>
<feature type="compositionally biased region" description="Basic and acidic residues" evidence="1">
    <location>
        <begin position="25"/>
        <end position="54"/>
    </location>
</feature>
<reference evidence="2 3" key="1">
    <citation type="submission" date="2020-04" db="EMBL/GenBank/DDBJ databases">
        <title>Perkinsus olseni comparative genomics.</title>
        <authorList>
            <person name="Bogema D.R."/>
        </authorList>
    </citation>
    <scope>NUCLEOTIDE SEQUENCE [LARGE SCALE GENOMIC DNA]</scope>
    <source>
        <strain evidence="2 3">ATCC PRA-207</strain>
    </source>
</reference>
<dbReference type="EMBL" id="JABANO010004732">
    <property type="protein sequence ID" value="KAF4754700.1"/>
    <property type="molecule type" value="Genomic_DNA"/>
</dbReference>
<evidence type="ECO:0000313" key="2">
    <source>
        <dbReference type="EMBL" id="KAF4754700.1"/>
    </source>
</evidence>
<sequence>MKASQESAESHATTVRSALDAAEDLTWRVKKQAEDLGKKRGRSDRLKTEHEHGYHTRLKLSRLTLLTPDQLRSAGHPKKKKGQQKWKKTSLTRRKGQRRASAAETQLTETRIEAQKERAKLLERDNPLDEMSWDLKKRIAVCLVLRNCYVLEPGCSKIQAEAVVSRLLGVSSKKSKCGNFPLPTECFPLGSTLKPSKERRKHRGASPTVPQCLEDLSKPSYSRNRFG</sequence>
<feature type="region of interest" description="Disordered" evidence="1">
    <location>
        <begin position="1"/>
        <end position="54"/>
    </location>
</feature>
<accession>A0A7J6UBW8</accession>
<feature type="non-terminal residue" evidence="2">
    <location>
        <position position="227"/>
    </location>
</feature>
<dbReference type="Proteomes" id="UP000553632">
    <property type="component" value="Unassembled WGS sequence"/>
</dbReference>
<feature type="region of interest" description="Disordered" evidence="1">
    <location>
        <begin position="68"/>
        <end position="106"/>
    </location>
</feature>
<feature type="compositionally biased region" description="Polar residues" evidence="1">
    <location>
        <begin position="1"/>
        <end position="16"/>
    </location>
</feature>
<gene>
    <name evidence="2" type="ORF">FOZ63_013722</name>
</gene>
<comment type="caution">
    <text evidence="2">The sequence shown here is derived from an EMBL/GenBank/DDBJ whole genome shotgun (WGS) entry which is preliminary data.</text>
</comment>
<name>A0A7J6UBW8_PEROL</name>